<dbReference type="CDD" id="cd00082">
    <property type="entry name" value="HisKA"/>
    <property type="match status" value="1"/>
</dbReference>
<dbReference type="PANTHER" id="PTHR45528">
    <property type="entry name" value="SENSOR HISTIDINE KINASE CPXA"/>
    <property type="match status" value="1"/>
</dbReference>
<name>A0A9X1IMF1_9GAMM</name>
<sequence length="405" mass="46748">MSHAKKPKLSYKLILLTGSLGFVFILFFWMVIVIAEDKMELISLQHWLESEANMYERDYSLDKSDQSLPNHYEFDMYFSTQEMPRWLAHYNQPGLYEHHLGPEDKHFLVREMPSKEGLYYIVFKDDADDYLDDYESTLHLVTLILGGVIVVLMFIYGSYLVMQIATPLQKVLNKIKHMPPDKPDFPVDAKYQELAIIEQALFDSKTRIDHFFRREQEFSRFAAHEIRTPLMVLQGSADLLVQLDLDVPLANKASNRILNACADIGLLTDTFLLLGKEQIDDYHFQSIEITQLITQQLNAMSSLFPDNRILSTVNNAQSVKVNAPSSFVMVLINNLLKNAYSYAKSELVIEISESEIMICNDIDTLNTQGGYGYGLVIIERICDRLGWTMHRYATTSHYKVTLYFT</sequence>
<feature type="domain" description="Signal transduction histidine kinase dimerisation/phosphoacceptor" evidence="15">
    <location>
        <begin position="214"/>
        <end position="280"/>
    </location>
</feature>
<evidence type="ECO:0000313" key="16">
    <source>
        <dbReference type="EMBL" id="MCB5161913.1"/>
    </source>
</evidence>
<keyword evidence="11 14" id="KW-1133">Transmembrane helix</keyword>
<dbReference type="SUPFAM" id="SSF55874">
    <property type="entry name" value="ATPase domain of HSP90 chaperone/DNA topoisomerase II/histidine kinase"/>
    <property type="match status" value="1"/>
</dbReference>
<evidence type="ECO:0000256" key="10">
    <source>
        <dbReference type="ARBA" id="ARBA00022840"/>
    </source>
</evidence>
<dbReference type="GO" id="GO:0005886">
    <property type="term" value="C:plasma membrane"/>
    <property type="evidence" value="ECO:0007669"/>
    <property type="project" value="UniProtKB-SubCell"/>
</dbReference>
<accession>A0A9X1IMF1</accession>
<comment type="caution">
    <text evidence="16">The sequence shown here is derived from an EMBL/GenBank/DDBJ whole genome shotgun (WGS) entry which is preliminary data.</text>
</comment>
<evidence type="ECO:0000256" key="6">
    <source>
        <dbReference type="ARBA" id="ARBA00022679"/>
    </source>
</evidence>
<dbReference type="SUPFAM" id="SSF47384">
    <property type="entry name" value="Homodimeric domain of signal transducing histidine kinase"/>
    <property type="match status" value="1"/>
</dbReference>
<dbReference type="AlphaFoldDB" id="A0A9X1IMF1"/>
<dbReference type="Proteomes" id="UP001139095">
    <property type="component" value="Unassembled WGS sequence"/>
</dbReference>
<dbReference type="GO" id="GO:0005524">
    <property type="term" value="F:ATP binding"/>
    <property type="evidence" value="ECO:0007669"/>
    <property type="project" value="UniProtKB-KW"/>
</dbReference>
<evidence type="ECO:0000259" key="15">
    <source>
        <dbReference type="SMART" id="SM00388"/>
    </source>
</evidence>
<dbReference type="InterPro" id="IPR036890">
    <property type="entry name" value="HATPase_C_sf"/>
</dbReference>
<evidence type="ECO:0000256" key="5">
    <source>
        <dbReference type="ARBA" id="ARBA00022553"/>
    </source>
</evidence>
<dbReference type="Gene3D" id="1.10.287.130">
    <property type="match status" value="1"/>
</dbReference>
<keyword evidence="6" id="KW-0808">Transferase</keyword>
<keyword evidence="10" id="KW-0067">ATP-binding</keyword>
<evidence type="ECO:0000256" key="12">
    <source>
        <dbReference type="ARBA" id="ARBA00023012"/>
    </source>
</evidence>
<dbReference type="InterPro" id="IPR003661">
    <property type="entry name" value="HisK_dim/P_dom"/>
</dbReference>
<dbReference type="PANTHER" id="PTHR45528:SF1">
    <property type="entry name" value="SENSOR HISTIDINE KINASE CPXA"/>
    <property type="match status" value="1"/>
</dbReference>
<dbReference type="EMBL" id="JAJATW010000010">
    <property type="protein sequence ID" value="MCB5161913.1"/>
    <property type="molecule type" value="Genomic_DNA"/>
</dbReference>
<feature type="transmembrane region" description="Helical" evidence="14">
    <location>
        <begin position="138"/>
        <end position="162"/>
    </location>
</feature>
<evidence type="ECO:0000256" key="2">
    <source>
        <dbReference type="ARBA" id="ARBA00004651"/>
    </source>
</evidence>
<dbReference type="Pfam" id="PF00512">
    <property type="entry name" value="HisKA"/>
    <property type="match status" value="1"/>
</dbReference>
<evidence type="ECO:0000256" key="11">
    <source>
        <dbReference type="ARBA" id="ARBA00022989"/>
    </source>
</evidence>
<keyword evidence="13 14" id="KW-0472">Membrane</keyword>
<evidence type="ECO:0000256" key="1">
    <source>
        <dbReference type="ARBA" id="ARBA00000085"/>
    </source>
</evidence>
<dbReference type="SMART" id="SM00388">
    <property type="entry name" value="HisKA"/>
    <property type="match status" value="1"/>
</dbReference>
<keyword evidence="9 16" id="KW-0418">Kinase</keyword>
<evidence type="ECO:0000256" key="7">
    <source>
        <dbReference type="ARBA" id="ARBA00022692"/>
    </source>
</evidence>
<reference evidence="16" key="1">
    <citation type="submission" date="2021-10" db="EMBL/GenBank/DDBJ databases">
        <title>Marinomonas pontica sp. nov., isolated from the Black Sea.</title>
        <authorList>
            <person name="Zhao L.-H."/>
            <person name="Xue J.-H."/>
        </authorList>
    </citation>
    <scope>NUCLEOTIDE SEQUENCE</scope>
    <source>
        <strain evidence="16">E8</strain>
    </source>
</reference>
<dbReference type="InterPro" id="IPR036097">
    <property type="entry name" value="HisK_dim/P_sf"/>
</dbReference>
<gene>
    <name evidence="16" type="ORF">LG368_08365</name>
</gene>
<keyword evidence="5" id="KW-0597">Phosphoprotein</keyword>
<organism evidence="16 17">
    <name type="scientific">Marinomonas algarum</name>
    <dbReference type="NCBI Taxonomy" id="2883105"/>
    <lineage>
        <taxon>Bacteria</taxon>
        <taxon>Pseudomonadati</taxon>
        <taxon>Pseudomonadota</taxon>
        <taxon>Gammaproteobacteria</taxon>
        <taxon>Oceanospirillales</taxon>
        <taxon>Oceanospirillaceae</taxon>
        <taxon>Marinomonas</taxon>
    </lineage>
</organism>
<dbReference type="EC" id="2.7.13.3" evidence="3"/>
<comment type="catalytic activity">
    <reaction evidence="1">
        <text>ATP + protein L-histidine = ADP + protein N-phospho-L-histidine.</text>
        <dbReference type="EC" id="2.7.13.3"/>
    </reaction>
</comment>
<evidence type="ECO:0000313" key="17">
    <source>
        <dbReference type="Proteomes" id="UP001139095"/>
    </source>
</evidence>
<dbReference type="RefSeq" id="WP_226754277.1">
    <property type="nucleotide sequence ID" value="NZ_JAJATW010000010.1"/>
</dbReference>
<keyword evidence="4" id="KW-1003">Cell membrane</keyword>
<feature type="transmembrane region" description="Helical" evidence="14">
    <location>
        <begin position="12"/>
        <end position="35"/>
    </location>
</feature>
<keyword evidence="17" id="KW-1185">Reference proteome</keyword>
<dbReference type="GO" id="GO:0000155">
    <property type="term" value="F:phosphorelay sensor kinase activity"/>
    <property type="evidence" value="ECO:0007669"/>
    <property type="project" value="InterPro"/>
</dbReference>
<comment type="subcellular location">
    <subcellularLocation>
        <location evidence="2">Cell membrane</location>
        <topology evidence="2">Multi-pass membrane protein</topology>
    </subcellularLocation>
</comment>
<evidence type="ECO:0000256" key="9">
    <source>
        <dbReference type="ARBA" id="ARBA00022777"/>
    </source>
</evidence>
<dbReference type="InterPro" id="IPR050398">
    <property type="entry name" value="HssS/ArlS-like"/>
</dbReference>
<evidence type="ECO:0000256" key="14">
    <source>
        <dbReference type="SAM" id="Phobius"/>
    </source>
</evidence>
<keyword evidence="8" id="KW-0547">Nucleotide-binding</keyword>
<keyword evidence="7 14" id="KW-0812">Transmembrane</keyword>
<evidence type="ECO:0000256" key="4">
    <source>
        <dbReference type="ARBA" id="ARBA00022475"/>
    </source>
</evidence>
<proteinExistence type="predicted"/>
<evidence type="ECO:0000256" key="13">
    <source>
        <dbReference type="ARBA" id="ARBA00023136"/>
    </source>
</evidence>
<protein>
    <recommendedName>
        <fullName evidence="3">histidine kinase</fullName>
        <ecNumber evidence="3">2.7.13.3</ecNumber>
    </recommendedName>
</protein>
<keyword evidence="12" id="KW-0902">Two-component regulatory system</keyword>
<evidence type="ECO:0000256" key="8">
    <source>
        <dbReference type="ARBA" id="ARBA00022741"/>
    </source>
</evidence>
<evidence type="ECO:0000256" key="3">
    <source>
        <dbReference type="ARBA" id="ARBA00012438"/>
    </source>
</evidence>